<evidence type="ECO:0000256" key="3">
    <source>
        <dbReference type="ARBA" id="ARBA00023015"/>
    </source>
</evidence>
<dbReference type="SMART" id="SM00347">
    <property type="entry name" value="HTH_MARR"/>
    <property type="match status" value="1"/>
</dbReference>
<comment type="caution">
    <text evidence="7">The sequence shown here is derived from an EMBL/GenBank/DDBJ whole genome shotgun (WGS) entry which is preliminary data.</text>
</comment>
<reference evidence="7 8" key="1">
    <citation type="submission" date="2021-03" db="EMBL/GenBank/DDBJ databases">
        <title>Sequencing the genomes of 1000 actinobacteria strains.</title>
        <authorList>
            <person name="Klenk H.-P."/>
        </authorList>
    </citation>
    <scope>NUCLEOTIDE SEQUENCE [LARGE SCALE GENOMIC DNA]</scope>
    <source>
        <strain evidence="7 8">DSM 15797</strain>
    </source>
</reference>
<dbReference type="Proteomes" id="UP001296993">
    <property type="component" value="Unassembled WGS sequence"/>
</dbReference>
<evidence type="ECO:0000313" key="7">
    <source>
        <dbReference type="EMBL" id="MBP2388546.1"/>
    </source>
</evidence>
<name>A0ABS4XJK9_9MICC</name>
<dbReference type="InterPro" id="IPR036390">
    <property type="entry name" value="WH_DNA-bd_sf"/>
</dbReference>
<evidence type="ECO:0000313" key="8">
    <source>
        <dbReference type="Proteomes" id="UP001296993"/>
    </source>
</evidence>
<accession>A0ABS4XJK9</accession>
<organism evidence="7 8">
    <name type="scientific">Paeniglutamicibacter kerguelensis</name>
    <dbReference type="NCBI Taxonomy" id="254788"/>
    <lineage>
        <taxon>Bacteria</taxon>
        <taxon>Bacillati</taxon>
        <taxon>Actinomycetota</taxon>
        <taxon>Actinomycetes</taxon>
        <taxon>Micrococcales</taxon>
        <taxon>Micrococcaceae</taxon>
        <taxon>Paeniglutamicibacter</taxon>
    </lineage>
</organism>
<dbReference type="GO" id="GO:0003677">
    <property type="term" value="F:DNA binding"/>
    <property type="evidence" value="ECO:0007669"/>
    <property type="project" value="UniProtKB-KW"/>
</dbReference>
<gene>
    <name evidence="7" type="ORF">JOF47_004119</name>
</gene>
<proteinExistence type="predicted"/>
<keyword evidence="8" id="KW-1185">Reference proteome</keyword>
<comment type="subcellular location">
    <subcellularLocation>
        <location evidence="1">Cytoplasm</location>
    </subcellularLocation>
</comment>
<dbReference type="InterPro" id="IPR039422">
    <property type="entry name" value="MarR/SlyA-like"/>
</dbReference>
<keyword evidence="3" id="KW-0805">Transcription regulation</keyword>
<dbReference type="InterPro" id="IPR055166">
    <property type="entry name" value="Transc_reg_Sar_Rot_HTH"/>
</dbReference>
<dbReference type="Pfam" id="PF22381">
    <property type="entry name" value="Staph_reg_Sar_Rot"/>
    <property type="match status" value="1"/>
</dbReference>
<feature type="domain" description="HTH marR-type" evidence="6">
    <location>
        <begin position="5"/>
        <end position="136"/>
    </location>
</feature>
<dbReference type="SUPFAM" id="SSF46785">
    <property type="entry name" value="Winged helix' DNA-binding domain"/>
    <property type="match status" value="1"/>
</dbReference>
<dbReference type="InterPro" id="IPR000835">
    <property type="entry name" value="HTH_MarR-typ"/>
</dbReference>
<dbReference type="RefSeq" id="WP_210002241.1">
    <property type="nucleotide sequence ID" value="NZ_BAAAJY010000004.1"/>
</dbReference>
<dbReference type="EMBL" id="JAGIOF010000004">
    <property type="protein sequence ID" value="MBP2388546.1"/>
    <property type="molecule type" value="Genomic_DNA"/>
</dbReference>
<protein>
    <submittedName>
        <fullName evidence="7">DNA-binding MarR family transcriptional regulator</fullName>
    </submittedName>
</protein>
<dbReference type="Gene3D" id="1.10.10.10">
    <property type="entry name" value="Winged helix-like DNA-binding domain superfamily/Winged helix DNA-binding domain"/>
    <property type="match status" value="1"/>
</dbReference>
<keyword evidence="2" id="KW-0963">Cytoplasm</keyword>
<evidence type="ECO:0000256" key="2">
    <source>
        <dbReference type="ARBA" id="ARBA00022490"/>
    </source>
</evidence>
<evidence type="ECO:0000259" key="6">
    <source>
        <dbReference type="PROSITE" id="PS50995"/>
    </source>
</evidence>
<keyword evidence="4 7" id="KW-0238">DNA-binding</keyword>
<evidence type="ECO:0000256" key="5">
    <source>
        <dbReference type="ARBA" id="ARBA00023163"/>
    </source>
</evidence>
<evidence type="ECO:0000256" key="1">
    <source>
        <dbReference type="ARBA" id="ARBA00004496"/>
    </source>
</evidence>
<evidence type="ECO:0000256" key="4">
    <source>
        <dbReference type="ARBA" id="ARBA00023125"/>
    </source>
</evidence>
<sequence length="146" mass="16127">MSIVDEMVCFSLYSATRATTRAYAELLAPWGLTYPQYLVLAVLWSEGDKSVNELGELLQLDSGTLSPLLRRMEAKLLIERKRVHEDNRVVTIVPTQRAGELREELGHVPMSIACATGLPDAASARELIDTLQKLTKAMGQLGKINS</sequence>
<keyword evidence="5" id="KW-0804">Transcription</keyword>
<dbReference type="PANTHER" id="PTHR33164:SF5">
    <property type="entry name" value="ORGANIC HYDROPEROXIDE RESISTANCE TRANSCRIPTIONAL REGULATOR"/>
    <property type="match status" value="1"/>
</dbReference>
<dbReference type="PROSITE" id="PS50995">
    <property type="entry name" value="HTH_MARR_2"/>
    <property type="match status" value="1"/>
</dbReference>
<dbReference type="InterPro" id="IPR036388">
    <property type="entry name" value="WH-like_DNA-bd_sf"/>
</dbReference>
<dbReference type="PANTHER" id="PTHR33164">
    <property type="entry name" value="TRANSCRIPTIONAL REGULATOR, MARR FAMILY"/>
    <property type="match status" value="1"/>
</dbReference>